<dbReference type="RefSeq" id="WP_116591863.1">
    <property type="nucleotide sequence ID" value="NZ_MZGS01000020.1"/>
</dbReference>
<protein>
    <submittedName>
        <fullName evidence="2">Uncharacterized protein</fullName>
    </submittedName>
</protein>
<dbReference type="EMBL" id="MZGS01000020">
    <property type="protein sequence ID" value="PWB87334.1"/>
    <property type="molecule type" value="Genomic_DNA"/>
</dbReference>
<evidence type="ECO:0000313" key="3">
    <source>
        <dbReference type="Proteomes" id="UP000251717"/>
    </source>
</evidence>
<gene>
    <name evidence="2" type="ORF">MBBTH_08990</name>
</gene>
<feature type="compositionally biased region" description="Basic and acidic residues" evidence="1">
    <location>
        <begin position="196"/>
        <end position="208"/>
    </location>
</feature>
<dbReference type="Proteomes" id="UP000251717">
    <property type="component" value="Unassembled WGS sequence"/>
</dbReference>
<name>A0A315XN83_9EURY</name>
<feature type="region of interest" description="Disordered" evidence="1">
    <location>
        <begin position="192"/>
        <end position="214"/>
    </location>
</feature>
<dbReference type="AlphaFoldDB" id="A0A315XN83"/>
<reference evidence="2 3" key="1">
    <citation type="submission" date="2017-03" db="EMBL/GenBank/DDBJ databases">
        <title>Genome sequence of Methanobrevibacter thaueri.</title>
        <authorList>
            <person name="Poehlein A."/>
            <person name="Seedorf H."/>
            <person name="Daniel R."/>
        </authorList>
    </citation>
    <scope>NUCLEOTIDE SEQUENCE [LARGE SCALE GENOMIC DNA]</scope>
    <source>
        <strain evidence="2 3">DSM 11995</strain>
    </source>
</reference>
<evidence type="ECO:0000313" key="2">
    <source>
        <dbReference type="EMBL" id="PWB87334.1"/>
    </source>
</evidence>
<sequence>MAENFIVISKEDIENVENALKVNSDYKLKNTKFNTKTFEKGQDIVLIQYVANVENELVFQTKEENGKYYISETFDLFMDNIINGNVSRDVFQSVSSYFYDVIENEDNDFEDEKEELINFLLLTEEYHEEDLIVDLDSSKIRDDYKKDYNMIYSDESLNRVQKSLALKELVHMSICQVVNELDLFFTRPSNLTPEENAEKNRQEAKALENELQLS</sequence>
<proteinExistence type="predicted"/>
<keyword evidence="3" id="KW-1185">Reference proteome</keyword>
<accession>A0A315XN83</accession>
<organism evidence="2 3">
    <name type="scientific">Methanobrevibacter thaueri</name>
    <dbReference type="NCBI Taxonomy" id="190975"/>
    <lineage>
        <taxon>Archaea</taxon>
        <taxon>Methanobacteriati</taxon>
        <taxon>Methanobacteriota</taxon>
        <taxon>Methanomada group</taxon>
        <taxon>Methanobacteria</taxon>
        <taxon>Methanobacteriales</taxon>
        <taxon>Methanobacteriaceae</taxon>
        <taxon>Methanobrevibacter</taxon>
    </lineage>
</organism>
<dbReference type="OrthoDB" id="77173at2157"/>
<evidence type="ECO:0000256" key="1">
    <source>
        <dbReference type="SAM" id="MobiDB-lite"/>
    </source>
</evidence>
<comment type="caution">
    <text evidence="2">The sequence shown here is derived from an EMBL/GenBank/DDBJ whole genome shotgun (WGS) entry which is preliminary data.</text>
</comment>